<name>A0A7X4WEG1_9GAMM</name>
<proteinExistence type="predicted"/>
<dbReference type="Pfam" id="PF01590">
    <property type="entry name" value="GAF"/>
    <property type="match status" value="1"/>
</dbReference>
<dbReference type="FunFam" id="3.30.70.270:FF:000001">
    <property type="entry name" value="Diguanylate cyclase domain protein"/>
    <property type="match status" value="1"/>
</dbReference>
<evidence type="ECO:0000313" key="6">
    <source>
        <dbReference type="Proteomes" id="UP000465712"/>
    </source>
</evidence>
<dbReference type="PANTHER" id="PTHR45138">
    <property type="entry name" value="REGULATORY COMPONENTS OF SENSORY TRANSDUCTION SYSTEM"/>
    <property type="match status" value="1"/>
</dbReference>
<comment type="catalytic activity">
    <reaction evidence="3">
        <text>2 GTP = 3',3'-c-di-GMP + 2 diphosphate</text>
        <dbReference type="Rhea" id="RHEA:24898"/>
        <dbReference type="ChEBI" id="CHEBI:33019"/>
        <dbReference type="ChEBI" id="CHEBI:37565"/>
        <dbReference type="ChEBI" id="CHEBI:58805"/>
        <dbReference type="EC" id="2.7.7.65"/>
    </reaction>
</comment>
<dbReference type="InterPro" id="IPR000160">
    <property type="entry name" value="GGDEF_dom"/>
</dbReference>
<dbReference type="PROSITE" id="PS50887">
    <property type="entry name" value="GGDEF"/>
    <property type="match status" value="1"/>
</dbReference>
<evidence type="ECO:0000256" key="1">
    <source>
        <dbReference type="ARBA" id="ARBA00001946"/>
    </source>
</evidence>
<dbReference type="OrthoDB" id="5800589at2"/>
<dbReference type="Proteomes" id="UP000465712">
    <property type="component" value="Unassembled WGS sequence"/>
</dbReference>
<dbReference type="EC" id="2.7.7.65" evidence="2"/>
<dbReference type="NCBIfam" id="TIGR00254">
    <property type="entry name" value="GGDEF"/>
    <property type="match status" value="1"/>
</dbReference>
<dbReference type="CDD" id="cd01949">
    <property type="entry name" value="GGDEF"/>
    <property type="match status" value="1"/>
</dbReference>
<evidence type="ECO:0000256" key="2">
    <source>
        <dbReference type="ARBA" id="ARBA00012528"/>
    </source>
</evidence>
<dbReference type="InterPro" id="IPR050469">
    <property type="entry name" value="Diguanylate_Cyclase"/>
</dbReference>
<dbReference type="InterPro" id="IPR029787">
    <property type="entry name" value="Nucleotide_cyclase"/>
</dbReference>
<dbReference type="InterPro" id="IPR003018">
    <property type="entry name" value="GAF"/>
</dbReference>
<comment type="caution">
    <text evidence="5">The sequence shown here is derived from an EMBL/GenBank/DDBJ whole genome shotgun (WGS) entry which is preliminary data.</text>
</comment>
<evidence type="ECO:0000259" key="4">
    <source>
        <dbReference type="PROSITE" id="PS50887"/>
    </source>
</evidence>
<organism evidence="5 6">
    <name type="scientific">Photobacterium halotolerans</name>
    <dbReference type="NCBI Taxonomy" id="265726"/>
    <lineage>
        <taxon>Bacteria</taxon>
        <taxon>Pseudomonadati</taxon>
        <taxon>Pseudomonadota</taxon>
        <taxon>Gammaproteobacteria</taxon>
        <taxon>Vibrionales</taxon>
        <taxon>Vibrionaceae</taxon>
        <taxon>Photobacterium</taxon>
    </lineage>
</organism>
<dbReference type="Gene3D" id="3.30.450.40">
    <property type="match status" value="1"/>
</dbReference>
<dbReference type="PANTHER" id="PTHR45138:SF9">
    <property type="entry name" value="DIGUANYLATE CYCLASE DGCM-RELATED"/>
    <property type="match status" value="1"/>
</dbReference>
<evidence type="ECO:0000313" key="5">
    <source>
        <dbReference type="EMBL" id="NAW65905.1"/>
    </source>
</evidence>
<dbReference type="SMART" id="SM00267">
    <property type="entry name" value="GGDEF"/>
    <property type="match status" value="1"/>
</dbReference>
<protein>
    <recommendedName>
        <fullName evidence="2">diguanylate cyclase</fullName>
        <ecNumber evidence="2">2.7.7.65</ecNumber>
    </recommendedName>
</protein>
<dbReference type="InterPro" id="IPR029016">
    <property type="entry name" value="GAF-like_dom_sf"/>
</dbReference>
<dbReference type="InterPro" id="IPR043128">
    <property type="entry name" value="Rev_trsase/Diguanyl_cyclase"/>
</dbReference>
<dbReference type="Gene3D" id="3.30.70.270">
    <property type="match status" value="1"/>
</dbReference>
<gene>
    <name evidence="5" type="ORF">CAG72_11825</name>
</gene>
<dbReference type="GO" id="GO:0052621">
    <property type="term" value="F:diguanylate cyclase activity"/>
    <property type="evidence" value="ECO:0007669"/>
    <property type="project" value="UniProtKB-EC"/>
</dbReference>
<sequence length="365" mass="40984">MHTEYSESENVIRRLHEITQSYDKGFDFQMHALIQLGLERFNLDIGILAQVEGDTYTIRHCICPEYMPLMPGNAFEFGMTYCAVTCESNGVVAIEHVGNSDILGSHPAYRHFGLESYIAIPIHVGGVTWGTLNFSSPAPYPRAFKAIDIDSLQLMASWIEVELVRRMQENQLRELNVKLKEMASIDPLTQLMNRHAFIDKLSRYVDHFRRSKQQEAALLLIDIDSFKGLNDTYGHLLGDKVLVEFAKVITANLRSYDVVARYGGEEFVIWLVDTDRAGIEVVCDRLMSGLDNLALVDEKLTASIGICHLQTRPVAENALSQFVKPAQMIDAMVARAGQALCQAKANGRARYAFCNAEPVYIDTLS</sequence>
<dbReference type="SUPFAM" id="SSF55073">
    <property type="entry name" value="Nucleotide cyclase"/>
    <property type="match status" value="1"/>
</dbReference>
<dbReference type="AlphaFoldDB" id="A0A7X4WEG1"/>
<dbReference type="EMBL" id="WXWW01000174">
    <property type="protein sequence ID" value="NAW65905.1"/>
    <property type="molecule type" value="Genomic_DNA"/>
</dbReference>
<accession>A0A7X4WEG1</accession>
<feature type="domain" description="GGDEF" evidence="4">
    <location>
        <begin position="214"/>
        <end position="356"/>
    </location>
</feature>
<reference evidence="5 6" key="1">
    <citation type="submission" date="2017-05" db="EMBL/GenBank/DDBJ databases">
        <title>High clonality and local adaptation shapes Vibrionaceae linages within an endangered oasis.</title>
        <authorList>
            <person name="Vazquez-Rosas-Landa M."/>
        </authorList>
    </citation>
    <scope>NUCLEOTIDE SEQUENCE [LARGE SCALE GENOMIC DNA]</scope>
    <source>
        <strain evidence="5 6">P46_P4S1P180</strain>
    </source>
</reference>
<dbReference type="SUPFAM" id="SSF55781">
    <property type="entry name" value="GAF domain-like"/>
    <property type="match status" value="1"/>
</dbReference>
<dbReference type="RefSeq" id="WP_161445126.1">
    <property type="nucleotide sequence ID" value="NZ_WXWU01000029.1"/>
</dbReference>
<evidence type="ECO:0000256" key="3">
    <source>
        <dbReference type="ARBA" id="ARBA00034247"/>
    </source>
</evidence>
<comment type="cofactor">
    <cofactor evidence="1">
        <name>Mg(2+)</name>
        <dbReference type="ChEBI" id="CHEBI:18420"/>
    </cofactor>
</comment>
<dbReference type="Pfam" id="PF00990">
    <property type="entry name" value="GGDEF"/>
    <property type="match status" value="1"/>
</dbReference>